<name>A0A410DUU9_9CLOT</name>
<gene>
    <name evidence="3" type="ORF">C1I91_14845</name>
</gene>
<keyword evidence="1" id="KW-1133">Transmembrane helix</keyword>
<evidence type="ECO:0000313" key="3">
    <source>
        <dbReference type="EMBL" id="QAA32817.1"/>
    </source>
</evidence>
<dbReference type="Proteomes" id="UP000286268">
    <property type="component" value="Chromosome"/>
</dbReference>
<organism evidence="3 4">
    <name type="scientific">Clostridium manihotivorum</name>
    <dbReference type="NCBI Taxonomy" id="2320868"/>
    <lineage>
        <taxon>Bacteria</taxon>
        <taxon>Bacillati</taxon>
        <taxon>Bacillota</taxon>
        <taxon>Clostridia</taxon>
        <taxon>Eubacteriales</taxon>
        <taxon>Clostridiaceae</taxon>
        <taxon>Clostridium</taxon>
    </lineage>
</organism>
<dbReference type="InterPro" id="IPR051790">
    <property type="entry name" value="Cytochrome_c-biogenesis_DsbD"/>
</dbReference>
<dbReference type="KEGG" id="cmah:C1I91_14845"/>
<feature type="domain" description="Urease accessory protein UreH-like transmembrane" evidence="2">
    <location>
        <begin position="43"/>
        <end position="243"/>
    </location>
</feature>
<dbReference type="PANTHER" id="PTHR31272">
    <property type="entry name" value="CYTOCHROME C-TYPE BIOGENESIS PROTEIN HI_1454-RELATED"/>
    <property type="match status" value="1"/>
</dbReference>
<feature type="transmembrane region" description="Helical" evidence="1">
    <location>
        <begin position="197"/>
        <end position="220"/>
    </location>
</feature>
<evidence type="ECO:0000313" key="4">
    <source>
        <dbReference type="Proteomes" id="UP000286268"/>
    </source>
</evidence>
<feature type="transmembrane region" description="Helical" evidence="1">
    <location>
        <begin position="89"/>
        <end position="108"/>
    </location>
</feature>
<dbReference type="InterPro" id="IPR039447">
    <property type="entry name" value="UreH-like_TM_dom"/>
</dbReference>
<dbReference type="AlphaFoldDB" id="A0A410DUU9"/>
<keyword evidence="4" id="KW-1185">Reference proteome</keyword>
<proteinExistence type="predicted"/>
<dbReference type="Pfam" id="PF13386">
    <property type="entry name" value="DsbD_2"/>
    <property type="match status" value="1"/>
</dbReference>
<reference evidence="3 4" key="1">
    <citation type="submission" date="2018-01" db="EMBL/GenBank/DDBJ databases">
        <title>Genome Sequencing and Assembly of Anaerobacter polyendosporus strain CT4.</title>
        <authorList>
            <person name="Tachaapaikoon C."/>
            <person name="Sutheeworapong S."/>
            <person name="Jenjaroenpun P."/>
            <person name="Wongsurawat T."/>
            <person name="Nookeaw I."/>
            <person name="Cheawchanlertfa P."/>
            <person name="Kosugi A."/>
            <person name="Cheevadhanarak S."/>
            <person name="Ratanakhanokchai K."/>
        </authorList>
    </citation>
    <scope>NUCLEOTIDE SEQUENCE [LARGE SCALE GENOMIC DNA]</scope>
    <source>
        <strain evidence="3 4">CT4</strain>
    </source>
</reference>
<sequence>MKELIIISDFTIRFYQILNILSQSISTPLIELSKDTSIPMISVFLLGVLGSTAPCQITTNLGAIGYLSKDSNDKKKIINNTVWYISGKLVMFLLYGILIAVFNIQLQQASIPVFKFTRKFIGPLVILIGLYILGVIHLRGSLGNSLSYRIEKYLNNNNKFNSSFILGVVFSLAFCPTLFWLFFGLAVPITIKASGGFLLPVIFAVGTTIPMLIIIFLLLLGKGDGKSSVKLVRKLQNFLRILGGLILLAIGFIDTLIYWF</sequence>
<keyword evidence="1" id="KW-0812">Transmembrane</keyword>
<dbReference type="EMBL" id="CP025746">
    <property type="protein sequence ID" value="QAA32817.1"/>
    <property type="molecule type" value="Genomic_DNA"/>
</dbReference>
<feature type="transmembrane region" description="Helical" evidence="1">
    <location>
        <begin position="241"/>
        <end position="259"/>
    </location>
</feature>
<feature type="transmembrane region" description="Helical" evidence="1">
    <location>
        <begin position="163"/>
        <end position="191"/>
    </location>
</feature>
<keyword evidence="1" id="KW-0472">Membrane</keyword>
<accession>A0A410DUU9</accession>
<feature type="transmembrane region" description="Helical" evidence="1">
    <location>
        <begin position="120"/>
        <end position="142"/>
    </location>
</feature>
<evidence type="ECO:0000259" key="2">
    <source>
        <dbReference type="Pfam" id="PF13386"/>
    </source>
</evidence>
<protein>
    <recommendedName>
        <fullName evidence="2">Urease accessory protein UreH-like transmembrane domain-containing protein</fullName>
    </recommendedName>
</protein>
<dbReference type="RefSeq" id="WP_081316942.1">
    <property type="nucleotide sequence ID" value="NZ_CP025746.1"/>
</dbReference>
<dbReference type="OrthoDB" id="43562at2"/>
<evidence type="ECO:0000256" key="1">
    <source>
        <dbReference type="SAM" id="Phobius"/>
    </source>
</evidence>
<dbReference type="PANTHER" id="PTHR31272:SF4">
    <property type="entry name" value="CYTOCHROME C-TYPE BIOGENESIS PROTEIN HI_1454-RELATED"/>
    <property type="match status" value="1"/>
</dbReference>